<evidence type="ECO:0000313" key="2">
    <source>
        <dbReference type="EMBL" id="PRY48018.1"/>
    </source>
</evidence>
<name>A0A2T0TR79_9SPHI</name>
<dbReference type="AlphaFoldDB" id="A0A2T0TR79"/>
<reference evidence="2 3" key="1">
    <citation type="submission" date="2018-03" db="EMBL/GenBank/DDBJ databases">
        <title>Genomic Encyclopedia of Type Strains, Phase III (KMG-III): the genomes of soil and plant-associated and newly described type strains.</title>
        <authorList>
            <person name="Whitman W."/>
        </authorList>
    </citation>
    <scope>NUCLEOTIDE SEQUENCE [LARGE SCALE GENOMIC DNA]</scope>
    <source>
        <strain evidence="2 3">CGMCC 1.9313</strain>
    </source>
</reference>
<protein>
    <submittedName>
        <fullName evidence="2">Putative membrane protein</fullName>
    </submittedName>
</protein>
<proteinExistence type="predicted"/>
<keyword evidence="3" id="KW-1185">Reference proteome</keyword>
<keyword evidence="1" id="KW-0472">Membrane</keyword>
<dbReference type="Pfam" id="PF04367">
    <property type="entry name" value="DUF502"/>
    <property type="match status" value="1"/>
</dbReference>
<evidence type="ECO:0000313" key="3">
    <source>
        <dbReference type="Proteomes" id="UP000238034"/>
    </source>
</evidence>
<keyword evidence="1" id="KW-0812">Transmembrane</keyword>
<evidence type="ECO:0000256" key="1">
    <source>
        <dbReference type="SAM" id="Phobius"/>
    </source>
</evidence>
<dbReference type="EMBL" id="PVTH01000017">
    <property type="protein sequence ID" value="PRY48018.1"/>
    <property type="molecule type" value="Genomic_DNA"/>
</dbReference>
<dbReference type="InterPro" id="IPR007462">
    <property type="entry name" value="COV1-like"/>
</dbReference>
<dbReference type="RefSeq" id="WP_106295642.1">
    <property type="nucleotide sequence ID" value="NZ_PVTH01000017.1"/>
</dbReference>
<gene>
    <name evidence="2" type="ORF">B0I27_1175</name>
</gene>
<feature type="transmembrane region" description="Helical" evidence="1">
    <location>
        <begin position="12"/>
        <end position="36"/>
    </location>
</feature>
<dbReference type="Proteomes" id="UP000238034">
    <property type="component" value="Unassembled WGS sequence"/>
</dbReference>
<organism evidence="2 3">
    <name type="scientific">Arcticibacter pallidicorallinus</name>
    <dbReference type="NCBI Taxonomy" id="1259464"/>
    <lineage>
        <taxon>Bacteria</taxon>
        <taxon>Pseudomonadati</taxon>
        <taxon>Bacteroidota</taxon>
        <taxon>Sphingobacteriia</taxon>
        <taxon>Sphingobacteriales</taxon>
        <taxon>Sphingobacteriaceae</taxon>
        <taxon>Arcticibacter</taxon>
    </lineage>
</organism>
<sequence length="198" mass="21907">MNTLFKALINYFIKGILVVVPIGVAIFLVFWIISTLDQLLNLSGAIWVDAKTGEPMYIPGLGILTVVVIILLSGIIVTNLITEPIKLWFSRWFNRVPLFNILYSSVKDLTEAFVGDEKKFHEPVLVEINNHGLKQIGFVTRKDLSRLKLEGNVAVYFPFSYSFAGQLAIVKAENVQPLNMSASEAMKFIVSGGVSGGD</sequence>
<dbReference type="PANTHER" id="PTHR31876:SF26">
    <property type="entry name" value="PROTEIN LIKE COV 2"/>
    <property type="match status" value="1"/>
</dbReference>
<feature type="transmembrane region" description="Helical" evidence="1">
    <location>
        <begin position="56"/>
        <end position="81"/>
    </location>
</feature>
<comment type="caution">
    <text evidence="2">The sequence shown here is derived from an EMBL/GenBank/DDBJ whole genome shotgun (WGS) entry which is preliminary data.</text>
</comment>
<accession>A0A2T0TR79</accession>
<dbReference type="PANTHER" id="PTHR31876">
    <property type="entry name" value="COV-LIKE PROTEIN 1"/>
    <property type="match status" value="1"/>
</dbReference>
<keyword evidence="1" id="KW-1133">Transmembrane helix</keyword>
<dbReference type="OrthoDB" id="9789516at2"/>